<comment type="caution">
    <text evidence="1">The sequence shown here is derived from an EMBL/GenBank/DDBJ whole genome shotgun (WGS) entry which is preliminary data.</text>
</comment>
<dbReference type="CDD" id="cd10227">
    <property type="entry name" value="ASKHA_NBD_ParM-like"/>
    <property type="match status" value="1"/>
</dbReference>
<evidence type="ECO:0000313" key="2">
    <source>
        <dbReference type="Proteomes" id="UP001576776"/>
    </source>
</evidence>
<name>A0ABV4YHV8_9CYAN</name>
<accession>A0ABV4YHV8</accession>
<keyword evidence="2" id="KW-1185">Reference proteome</keyword>
<organism evidence="1 2">
    <name type="scientific">Floridaenema fluviatile BLCC-F154</name>
    <dbReference type="NCBI Taxonomy" id="3153640"/>
    <lineage>
        <taxon>Bacteria</taxon>
        <taxon>Bacillati</taxon>
        <taxon>Cyanobacteriota</taxon>
        <taxon>Cyanophyceae</taxon>
        <taxon>Oscillatoriophycideae</taxon>
        <taxon>Aerosakkonematales</taxon>
        <taxon>Aerosakkonemataceae</taxon>
        <taxon>Floridanema</taxon>
        <taxon>Floridanema fluviatile</taxon>
    </lineage>
</organism>
<dbReference type="Proteomes" id="UP001576776">
    <property type="component" value="Unassembled WGS sequence"/>
</dbReference>
<dbReference type="SUPFAM" id="SSF53067">
    <property type="entry name" value="Actin-like ATPase domain"/>
    <property type="match status" value="1"/>
</dbReference>
<dbReference type="RefSeq" id="WP_413259884.1">
    <property type="nucleotide sequence ID" value="NZ_JBHFNS010000087.1"/>
</dbReference>
<reference evidence="1 2" key="1">
    <citation type="submission" date="2024-09" db="EMBL/GenBank/DDBJ databases">
        <title>Floridaenema gen nov. (Aerosakkonemataceae, Aerosakkonematales ord. nov., Cyanobacteria) from benthic tropical and subtropical fresh waters, with the description of four new species.</title>
        <authorList>
            <person name="Moretto J.A."/>
            <person name="Berthold D.E."/>
            <person name="Lefler F.W."/>
            <person name="Huang I.-S."/>
            <person name="Laughinghouse H. IV."/>
        </authorList>
    </citation>
    <scope>NUCLEOTIDE SEQUENCE [LARGE SCALE GENOMIC DNA]</scope>
    <source>
        <strain evidence="1 2">BLCC-F154</strain>
    </source>
</reference>
<dbReference type="InterPro" id="IPR043129">
    <property type="entry name" value="ATPase_NBD"/>
</dbReference>
<dbReference type="EMBL" id="JBHFNS010000087">
    <property type="protein sequence ID" value="MFB2938404.1"/>
    <property type="molecule type" value="Genomic_DNA"/>
</dbReference>
<sequence>MINVQQQQNHRLIFDFGNYDIKHSLNGSQPTSIRSLRFQLPWGTVAHKSSPSSPLIEYQGIRYHYGAKANEYRSNEPTVLANKQDRIIPALFACLPPLMGRNEYGVFLTTFHPIPEMVTQGYRASLVGKHEFKYNGEPMEVRVLDVKVLPEGLGSYLHAKKLGMVPDKGYTVLIDIGGGTWISRLFNEDGDIIGSTVNEKGGAFALAQNIAFDGRLRAALPSRPLPSMIMDGLANGTLHYGSLPVTWKDYYMEYLKPWFSSILAEVQAEYAPYFGYITRFILTGGSSLLVKDLVADTPMFLSMPDPRYANLLGILENNEDIVNAQTEQAIQV</sequence>
<gene>
    <name evidence="1" type="ORF">ACE1B6_24420</name>
</gene>
<proteinExistence type="predicted"/>
<protein>
    <submittedName>
        <fullName evidence="1">ParM/StbA family protein</fullName>
    </submittedName>
</protein>
<evidence type="ECO:0000313" key="1">
    <source>
        <dbReference type="EMBL" id="MFB2938404.1"/>
    </source>
</evidence>
<dbReference type="Gene3D" id="3.30.420.40">
    <property type="match status" value="1"/>
</dbReference>